<protein>
    <submittedName>
        <fullName evidence="2">Uncharacterized protein</fullName>
    </submittedName>
</protein>
<dbReference type="AlphaFoldDB" id="M7ZNC4"/>
<feature type="compositionally biased region" description="Polar residues" evidence="1">
    <location>
        <begin position="122"/>
        <end position="135"/>
    </location>
</feature>
<proteinExistence type="predicted"/>
<feature type="compositionally biased region" description="Basic and acidic residues" evidence="1">
    <location>
        <begin position="99"/>
        <end position="108"/>
    </location>
</feature>
<dbReference type="EMBL" id="KD241897">
    <property type="protein sequence ID" value="EMS49549.1"/>
    <property type="molecule type" value="Genomic_DNA"/>
</dbReference>
<sequence length="148" mass="16244">MDACGSAFLHLHTPPAHAINRSCCLQAALPVHHELNPPADPSALLPLLALSSPGNQGGQECLLRQVPTPARLHGHSFHYSSETSRSTMFCCPVRNRQVPEDHKDTKYQDDEDLQVRLPPSPKSSSTTMRCATISTMKREQLPSLKAVK</sequence>
<evidence type="ECO:0000256" key="1">
    <source>
        <dbReference type="SAM" id="MobiDB-lite"/>
    </source>
</evidence>
<name>M7ZNC4_TRIUA</name>
<gene>
    <name evidence="2" type="ORF">TRIUR3_17984</name>
</gene>
<reference evidence="2" key="1">
    <citation type="journal article" date="2013" name="Nature">
        <title>Draft genome of the wheat A-genome progenitor Triticum urartu.</title>
        <authorList>
            <person name="Ling H.Q."/>
            <person name="Zhao S."/>
            <person name="Liu D."/>
            <person name="Wang J."/>
            <person name="Sun H."/>
            <person name="Zhang C."/>
            <person name="Fan H."/>
            <person name="Li D."/>
            <person name="Dong L."/>
            <person name="Tao Y."/>
            <person name="Gao C."/>
            <person name="Wu H."/>
            <person name="Li Y."/>
            <person name="Cui Y."/>
            <person name="Guo X."/>
            <person name="Zheng S."/>
            <person name="Wang B."/>
            <person name="Yu K."/>
            <person name="Liang Q."/>
            <person name="Yang W."/>
            <person name="Lou X."/>
            <person name="Chen J."/>
            <person name="Feng M."/>
            <person name="Jian J."/>
            <person name="Zhang X."/>
            <person name="Luo G."/>
            <person name="Jiang Y."/>
            <person name="Liu J."/>
            <person name="Wang Z."/>
            <person name="Sha Y."/>
            <person name="Zhang B."/>
            <person name="Wu H."/>
            <person name="Tang D."/>
            <person name="Shen Q."/>
            <person name="Xue P."/>
            <person name="Zou S."/>
            <person name="Wang X."/>
            <person name="Liu X."/>
            <person name="Wang F."/>
            <person name="Yang Y."/>
            <person name="An X."/>
            <person name="Dong Z."/>
            <person name="Zhang K."/>
            <person name="Zhang X."/>
            <person name="Luo M.C."/>
            <person name="Dvorak J."/>
            <person name="Tong Y."/>
            <person name="Wang J."/>
            <person name="Yang H."/>
            <person name="Li Z."/>
            <person name="Wang D."/>
            <person name="Zhang A."/>
            <person name="Wang J."/>
        </authorList>
    </citation>
    <scope>NUCLEOTIDE SEQUENCE</scope>
</reference>
<organism evidence="2">
    <name type="scientific">Triticum urartu</name>
    <name type="common">Red wild einkorn</name>
    <name type="synonym">Crithodium urartu</name>
    <dbReference type="NCBI Taxonomy" id="4572"/>
    <lineage>
        <taxon>Eukaryota</taxon>
        <taxon>Viridiplantae</taxon>
        <taxon>Streptophyta</taxon>
        <taxon>Embryophyta</taxon>
        <taxon>Tracheophyta</taxon>
        <taxon>Spermatophyta</taxon>
        <taxon>Magnoliopsida</taxon>
        <taxon>Liliopsida</taxon>
        <taxon>Poales</taxon>
        <taxon>Poaceae</taxon>
        <taxon>BOP clade</taxon>
        <taxon>Pooideae</taxon>
        <taxon>Triticodae</taxon>
        <taxon>Triticeae</taxon>
        <taxon>Triticinae</taxon>
        <taxon>Triticum</taxon>
    </lineage>
</organism>
<accession>M7ZNC4</accession>
<evidence type="ECO:0000313" key="2">
    <source>
        <dbReference type="EMBL" id="EMS49549.1"/>
    </source>
</evidence>
<feature type="region of interest" description="Disordered" evidence="1">
    <location>
        <begin position="99"/>
        <end position="148"/>
    </location>
</feature>